<keyword evidence="1" id="KW-0677">Repeat</keyword>
<reference evidence="5" key="1">
    <citation type="submission" date="2016-11" db="EMBL/GenBank/DDBJ databases">
        <authorList>
            <person name="Varghese N."/>
            <person name="Submissions S."/>
        </authorList>
    </citation>
    <scope>NUCLEOTIDE SEQUENCE [LARGE SCALE GENOMIC DNA]</scope>
    <source>
        <strain evidence="5">DSM 22363</strain>
    </source>
</reference>
<evidence type="ECO:0000256" key="3">
    <source>
        <dbReference type="PROSITE-ProRule" id="PRU00023"/>
    </source>
</evidence>
<protein>
    <submittedName>
        <fullName evidence="4">Ankyrin repeat-containing protein</fullName>
    </submittedName>
</protein>
<feature type="repeat" description="ANK" evidence="3">
    <location>
        <begin position="82"/>
        <end position="114"/>
    </location>
</feature>
<dbReference type="PROSITE" id="PS50297">
    <property type="entry name" value="ANK_REP_REGION"/>
    <property type="match status" value="3"/>
</dbReference>
<proteinExistence type="predicted"/>
<evidence type="ECO:0000256" key="1">
    <source>
        <dbReference type="ARBA" id="ARBA00022737"/>
    </source>
</evidence>
<dbReference type="Gene3D" id="1.25.40.20">
    <property type="entry name" value="Ankyrin repeat-containing domain"/>
    <property type="match status" value="1"/>
</dbReference>
<dbReference type="SUPFAM" id="SSF48403">
    <property type="entry name" value="Ankyrin repeat"/>
    <property type="match status" value="1"/>
</dbReference>
<evidence type="ECO:0000313" key="4">
    <source>
        <dbReference type="EMBL" id="SIN60164.1"/>
    </source>
</evidence>
<evidence type="ECO:0000313" key="5">
    <source>
        <dbReference type="Proteomes" id="UP000185192"/>
    </source>
</evidence>
<dbReference type="Proteomes" id="UP000185192">
    <property type="component" value="Unassembled WGS sequence"/>
</dbReference>
<dbReference type="InterPro" id="IPR036770">
    <property type="entry name" value="Ankyrin_rpt-contain_sf"/>
</dbReference>
<name>A0A1N6CP69_9SPHN</name>
<keyword evidence="2 3" id="KW-0040">ANK repeat</keyword>
<dbReference type="SMART" id="SM00248">
    <property type="entry name" value="ANK"/>
    <property type="match status" value="3"/>
</dbReference>
<dbReference type="AlphaFoldDB" id="A0A1N6CP69"/>
<dbReference type="EMBL" id="FSQW01000001">
    <property type="protein sequence ID" value="SIN60164.1"/>
    <property type="molecule type" value="Genomic_DNA"/>
</dbReference>
<accession>A0A1N6CP69</accession>
<dbReference type="STRING" id="1123272.SAMN02745824_0605"/>
<dbReference type="OrthoDB" id="7390289at2"/>
<gene>
    <name evidence="4" type="ORF">SAMN02745824_0605</name>
</gene>
<dbReference type="PROSITE" id="PS50088">
    <property type="entry name" value="ANK_REPEAT"/>
    <property type="match status" value="3"/>
</dbReference>
<feature type="repeat" description="ANK" evidence="3">
    <location>
        <begin position="148"/>
        <end position="180"/>
    </location>
</feature>
<dbReference type="PANTHER" id="PTHR24171">
    <property type="entry name" value="ANKYRIN REPEAT DOMAIN-CONTAINING PROTEIN 39-RELATED"/>
    <property type="match status" value="1"/>
</dbReference>
<keyword evidence="5" id="KW-1185">Reference proteome</keyword>
<organism evidence="4 5">
    <name type="scientific">Parasphingorhabdus marina DSM 22363</name>
    <dbReference type="NCBI Taxonomy" id="1123272"/>
    <lineage>
        <taxon>Bacteria</taxon>
        <taxon>Pseudomonadati</taxon>
        <taxon>Pseudomonadota</taxon>
        <taxon>Alphaproteobacteria</taxon>
        <taxon>Sphingomonadales</taxon>
        <taxon>Sphingomonadaceae</taxon>
        <taxon>Parasphingorhabdus</taxon>
    </lineage>
</organism>
<feature type="repeat" description="ANK" evidence="3">
    <location>
        <begin position="115"/>
        <end position="147"/>
    </location>
</feature>
<sequence length="223" mass="24537">MNRGNIAISQDAIRHRDSRSIWHAILLALFGLLALSIPASAQAQFSESYNFLKAVKDRDGEEASKFLNRPGTVIVNTRDRSTGETALHIVVARRDSTWLAFLLQKGANPNIRDKSGTTPLMLATQLRFVDGARLLLAKKADVNQSNNQGETALIRAVQLRDTEMVRVLLQKGADPDRVDTLAGLSARDYATRDRRAAAVLSEIEKADAKKKPASNDRFFGPEG</sequence>
<dbReference type="Pfam" id="PF12796">
    <property type="entry name" value="Ank_2"/>
    <property type="match status" value="1"/>
</dbReference>
<evidence type="ECO:0000256" key="2">
    <source>
        <dbReference type="ARBA" id="ARBA00023043"/>
    </source>
</evidence>
<dbReference type="InterPro" id="IPR002110">
    <property type="entry name" value="Ankyrin_rpt"/>
</dbReference>